<gene>
    <name evidence="2" type="ORF">PVOR_02120</name>
</gene>
<accession>A0A2R9T2U6</accession>
<organism evidence="2 3">
    <name type="scientific">Paenibacillus vortex V453</name>
    <dbReference type="NCBI Taxonomy" id="715225"/>
    <lineage>
        <taxon>Bacteria</taxon>
        <taxon>Bacillati</taxon>
        <taxon>Bacillota</taxon>
        <taxon>Bacilli</taxon>
        <taxon>Bacillales</taxon>
        <taxon>Paenibacillaceae</taxon>
        <taxon>Paenibacillus</taxon>
    </lineage>
</organism>
<comment type="caution">
    <text evidence="2">The sequence shown here is derived from an EMBL/GenBank/DDBJ whole genome shotgun (WGS) entry which is preliminary data.</text>
</comment>
<name>A0A2R9T2U6_9BACL</name>
<evidence type="ECO:0000313" key="3">
    <source>
        <dbReference type="Proteomes" id="UP000003094"/>
    </source>
</evidence>
<dbReference type="KEGG" id="pvo:PVOR_02120"/>
<proteinExistence type="predicted"/>
<protein>
    <submittedName>
        <fullName evidence="2">Uncharacterized protein</fullName>
    </submittedName>
</protein>
<keyword evidence="1" id="KW-0812">Transmembrane</keyword>
<keyword evidence="1" id="KW-0472">Membrane</keyword>
<reference evidence="2 3" key="1">
    <citation type="journal article" date="2010" name="BMC Genomics">
        <title>Genome sequence of the pattern forming Paenibacillus vortex bacterium reveals potential for thriving in complex environments.</title>
        <authorList>
            <person name="Sirota-Madi A."/>
            <person name="Olender T."/>
            <person name="Helman Y."/>
            <person name="Ingham C."/>
            <person name="Brainis I."/>
            <person name="Roth D."/>
            <person name="Hagi E."/>
            <person name="Brodsky L."/>
            <person name="Leshkowitz D."/>
            <person name="Galatenko V."/>
            <person name="Nikolaev V."/>
            <person name="Mugasimangalam R.C."/>
            <person name="Bransburg-Zabary S."/>
            <person name="Gutnick D.L."/>
            <person name="Lancet D."/>
            <person name="Ben-Jacob E."/>
        </authorList>
    </citation>
    <scope>NUCLEOTIDE SEQUENCE [LARGE SCALE GENOMIC DNA]</scope>
    <source>
        <strain evidence="2 3">V453</strain>
    </source>
</reference>
<dbReference type="AlphaFoldDB" id="A0A2R9T2U6"/>
<dbReference type="EMBL" id="ADHJ01000001">
    <property type="protein sequence ID" value="EFU43963.1"/>
    <property type="molecule type" value="Genomic_DNA"/>
</dbReference>
<dbReference type="Proteomes" id="UP000003094">
    <property type="component" value="Unassembled WGS sequence"/>
</dbReference>
<feature type="transmembrane region" description="Helical" evidence="1">
    <location>
        <begin position="14"/>
        <end position="31"/>
    </location>
</feature>
<keyword evidence="3" id="KW-1185">Reference proteome</keyword>
<evidence type="ECO:0000313" key="2">
    <source>
        <dbReference type="EMBL" id="EFU43963.1"/>
    </source>
</evidence>
<keyword evidence="1" id="KW-1133">Transmembrane helix</keyword>
<sequence length="135" mass="15540">MWTEEESSLEWRKIGLVLFLAIALVLIGVWAKGYYSKKVFYVEGVKYSKVVESGSGVDRIQGVHSAVGRPLYVHSYDEEKRVEMGGEQYEIRPNDPKTGHSTSYDVLYPDGKKYRVELFGERNGNLFHTMNRGKW</sequence>
<evidence type="ECO:0000256" key="1">
    <source>
        <dbReference type="SAM" id="Phobius"/>
    </source>
</evidence>